<keyword evidence="2" id="KW-0547">Nucleotide-binding</keyword>
<comment type="similarity">
    <text evidence="2">Belongs to the 5'-nucleotidase family.</text>
</comment>
<sequence>MRGVLAGAAILATAGIAAAQEETSVTISFVSVNDIDRMGESRDGRGGVARLAAVLEAERAENPNTFLIHAGDTISPCLLCGFDQGAHMIALFNELDPAVFVPGNHEFDFGQEVYLERAGEATFPLLAANLRTADGQPLPGHEDGRLVEVDGVTIGFFGLITATTAEVSSPGDLQFADEVETAQAQAAALREAGADIVVAVAHTGFETDLEMLRGGVADLLLTGHDHDLRVMYDGRAAMVESSSQADYVVVTHLDVTVEIDGDEREVSWRPRFEIVDSATVEPNAEIAGLVAGYEEELSAALDVEIGDTAIALDSRRASVRSMETAIGNVITDAMRAATDADVALTNGGGIRADRTYDPGTTLTRRDVFSELPFGNATVLVTISGEDLKAALEHGYSRLPEPAGSFAQISGMSVVVDPSEAPGARVQEVTVGGEPLDPNATYRLATNDFLLRGGDGYGMLANGETLVDAAAGQLMASQVIDYIAANGGIGEMTVGERIVVQE</sequence>
<evidence type="ECO:0000256" key="2">
    <source>
        <dbReference type="RuleBase" id="RU362119"/>
    </source>
</evidence>
<evidence type="ECO:0000259" key="4">
    <source>
        <dbReference type="Pfam" id="PF02872"/>
    </source>
</evidence>
<accession>A0A917V1W0</accession>
<feature type="signal peptide" evidence="2">
    <location>
        <begin position="1"/>
        <end position="19"/>
    </location>
</feature>
<dbReference type="GO" id="GO:0009166">
    <property type="term" value="P:nucleotide catabolic process"/>
    <property type="evidence" value="ECO:0007669"/>
    <property type="project" value="InterPro"/>
</dbReference>
<dbReference type="SUPFAM" id="SSF55816">
    <property type="entry name" value="5'-nucleotidase (syn. UDP-sugar hydrolase), C-terminal domain"/>
    <property type="match status" value="1"/>
</dbReference>
<evidence type="ECO:0000313" key="5">
    <source>
        <dbReference type="EMBL" id="GGK17888.1"/>
    </source>
</evidence>
<feature type="domain" description="5'-Nucleotidase C-terminal" evidence="4">
    <location>
        <begin position="313"/>
        <end position="460"/>
    </location>
</feature>
<dbReference type="AlphaFoldDB" id="A0A917V1W0"/>
<dbReference type="InterPro" id="IPR006179">
    <property type="entry name" value="5_nucleotidase/apyrase"/>
</dbReference>
<comment type="caution">
    <text evidence="5">The sequence shown here is derived from an EMBL/GenBank/DDBJ whole genome shotgun (WGS) entry which is preliminary data.</text>
</comment>
<name>A0A917V1W0_9HYPH</name>
<keyword evidence="1 2" id="KW-0732">Signal</keyword>
<feature type="chain" id="PRO_5038170255" evidence="2">
    <location>
        <begin position="20"/>
        <end position="501"/>
    </location>
</feature>
<dbReference type="Pfam" id="PF02872">
    <property type="entry name" value="5_nucleotid_C"/>
    <property type="match status" value="1"/>
</dbReference>
<evidence type="ECO:0000259" key="3">
    <source>
        <dbReference type="Pfam" id="PF00149"/>
    </source>
</evidence>
<proteinExistence type="inferred from homology"/>
<dbReference type="InterPro" id="IPR029052">
    <property type="entry name" value="Metallo-depent_PP-like"/>
</dbReference>
<feature type="domain" description="Calcineurin-like phosphoesterase" evidence="3">
    <location>
        <begin position="33"/>
        <end position="227"/>
    </location>
</feature>
<dbReference type="SUPFAM" id="SSF56300">
    <property type="entry name" value="Metallo-dependent phosphatases"/>
    <property type="match status" value="1"/>
</dbReference>
<dbReference type="InterPro" id="IPR004843">
    <property type="entry name" value="Calcineurin-like_PHP"/>
</dbReference>
<dbReference type="PANTHER" id="PTHR11575:SF24">
    <property type="entry name" value="5'-NUCLEOTIDASE"/>
    <property type="match status" value="1"/>
</dbReference>
<evidence type="ECO:0000313" key="6">
    <source>
        <dbReference type="Proteomes" id="UP000600449"/>
    </source>
</evidence>
<dbReference type="InterPro" id="IPR036907">
    <property type="entry name" value="5'-Nucleotdase_C_sf"/>
</dbReference>
<protein>
    <submittedName>
        <fullName evidence="5">Multifunctional 2',3'-cyclic-nucleotide 2'-phosphodiesterase/5'-nucleotidase/3'-nucleotidase</fullName>
    </submittedName>
</protein>
<dbReference type="GO" id="GO:0016787">
    <property type="term" value="F:hydrolase activity"/>
    <property type="evidence" value="ECO:0007669"/>
    <property type="project" value="UniProtKB-KW"/>
</dbReference>
<dbReference type="Gene3D" id="3.90.780.10">
    <property type="entry name" value="5'-Nucleotidase, C-terminal domain"/>
    <property type="match status" value="1"/>
</dbReference>
<dbReference type="Proteomes" id="UP000600449">
    <property type="component" value="Unassembled WGS sequence"/>
</dbReference>
<keyword evidence="2" id="KW-0378">Hydrolase</keyword>
<organism evidence="5 6">
    <name type="scientific">Salinarimonas ramus</name>
    <dbReference type="NCBI Taxonomy" id="690164"/>
    <lineage>
        <taxon>Bacteria</taxon>
        <taxon>Pseudomonadati</taxon>
        <taxon>Pseudomonadota</taxon>
        <taxon>Alphaproteobacteria</taxon>
        <taxon>Hyphomicrobiales</taxon>
        <taxon>Salinarimonadaceae</taxon>
        <taxon>Salinarimonas</taxon>
    </lineage>
</organism>
<dbReference type="GO" id="GO:0000166">
    <property type="term" value="F:nucleotide binding"/>
    <property type="evidence" value="ECO:0007669"/>
    <property type="project" value="UniProtKB-KW"/>
</dbReference>
<evidence type="ECO:0000256" key="1">
    <source>
        <dbReference type="ARBA" id="ARBA00022729"/>
    </source>
</evidence>
<dbReference type="EMBL" id="BMMF01000001">
    <property type="protein sequence ID" value="GGK17888.1"/>
    <property type="molecule type" value="Genomic_DNA"/>
</dbReference>
<dbReference type="Pfam" id="PF00149">
    <property type="entry name" value="Metallophos"/>
    <property type="match status" value="1"/>
</dbReference>
<gene>
    <name evidence="5" type="ORF">GCM10011322_00760</name>
</gene>
<keyword evidence="6" id="KW-1185">Reference proteome</keyword>
<dbReference type="PRINTS" id="PR01607">
    <property type="entry name" value="APYRASEFAMLY"/>
</dbReference>
<reference evidence="5 6" key="1">
    <citation type="journal article" date="2014" name="Int. J. Syst. Evol. Microbiol.">
        <title>Complete genome sequence of Corynebacterium casei LMG S-19264T (=DSM 44701T), isolated from a smear-ripened cheese.</title>
        <authorList>
            <consortium name="US DOE Joint Genome Institute (JGI-PGF)"/>
            <person name="Walter F."/>
            <person name="Albersmeier A."/>
            <person name="Kalinowski J."/>
            <person name="Ruckert C."/>
        </authorList>
    </citation>
    <scope>NUCLEOTIDE SEQUENCE [LARGE SCALE GENOMIC DNA]</scope>
    <source>
        <strain evidence="5 6">CGMCC 1.9161</strain>
    </source>
</reference>
<dbReference type="PANTHER" id="PTHR11575">
    <property type="entry name" value="5'-NUCLEOTIDASE-RELATED"/>
    <property type="match status" value="1"/>
</dbReference>
<dbReference type="Gene3D" id="3.60.21.10">
    <property type="match status" value="1"/>
</dbReference>
<dbReference type="InterPro" id="IPR008334">
    <property type="entry name" value="5'-Nucleotdase_C"/>
</dbReference>